<evidence type="ECO:0000313" key="6">
    <source>
        <dbReference type="Proteomes" id="UP000008631"/>
    </source>
</evidence>
<proteinExistence type="predicted"/>
<dbReference type="SUPFAM" id="SSF52540">
    <property type="entry name" value="P-loop containing nucleoside triphosphate hydrolases"/>
    <property type="match status" value="1"/>
</dbReference>
<keyword evidence="3" id="KW-1133">Transmembrane helix</keyword>
<evidence type="ECO:0000256" key="2">
    <source>
        <dbReference type="SAM" id="MobiDB-lite"/>
    </source>
</evidence>
<feature type="transmembrane region" description="Helical" evidence="3">
    <location>
        <begin position="520"/>
        <end position="540"/>
    </location>
</feature>
<dbReference type="Pfam" id="PF01926">
    <property type="entry name" value="MMR_HSR1"/>
    <property type="match status" value="1"/>
</dbReference>
<feature type="transmembrane region" description="Helical" evidence="3">
    <location>
        <begin position="478"/>
        <end position="500"/>
    </location>
</feature>
<keyword evidence="3" id="KW-0472">Membrane</keyword>
<feature type="compositionally biased region" description="Pro residues" evidence="2">
    <location>
        <begin position="599"/>
        <end position="622"/>
    </location>
</feature>
<feature type="transmembrane region" description="Helical" evidence="3">
    <location>
        <begin position="371"/>
        <end position="389"/>
    </location>
</feature>
<reference evidence="5 6" key="2">
    <citation type="journal article" date="2011" name="Stand. Genomic Sci.">
        <title>Complete genome sequence of Isosphaera pallida type strain (IS1B).</title>
        <authorList>
            <consortium name="US DOE Joint Genome Institute (JGI-PGF)"/>
            <person name="Goker M."/>
            <person name="Cleland D."/>
            <person name="Saunders E."/>
            <person name="Lapidus A."/>
            <person name="Nolan M."/>
            <person name="Lucas S."/>
            <person name="Hammon N."/>
            <person name="Deshpande S."/>
            <person name="Cheng J.F."/>
            <person name="Tapia R."/>
            <person name="Han C."/>
            <person name="Goodwin L."/>
            <person name="Pitluck S."/>
            <person name="Liolios K."/>
            <person name="Pagani I."/>
            <person name="Ivanova N."/>
            <person name="Mavromatis K."/>
            <person name="Pati A."/>
            <person name="Chen A."/>
            <person name="Palaniappan K."/>
            <person name="Land M."/>
            <person name="Hauser L."/>
            <person name="Chang Y.J."/>
            <person name="Jeffries C.D."/>
            <person name="Detter J.C."/>
            <person name="Beck B."/>
            <person name="Woyke T."/>
            <person name="Bristow J."/>
            <person name="Eisen J.A."/>
            <person name="Markowitz V."/>
            <person name="Hugenholtz P."/>
            <person name="Kyrpides N.C."/>
            <person name="Klenk H.P."/>
        </authorList>
    </citation>
    <scope>NUCLEOTIDE SEQUENCE [LARGE SCALE GENOMIC DNA]</scope>
    <source>
        <strain evidence="6">ATCC 43644 / DSM 9630 / IS1B</strain>
    </source>
</reference>
<dbReference type="InParanoid" id="E8R2Q8"/>
<dbReference type="AlphaFoldDB" id="E8R2Q8"/>
<dbReference type="GO" id="GO:0005525">
    <property type="term" value="F:GTP binding"/>
    <property type="evidence" value="ECO:0007669"/>
    <property type="project" value="InterPro"/>
</dbReference>
<evidence type="ECO:0000259" key="4">
    <source>
        <dbReference type="Pfam" id="PF01926"/>
    </source>
</evidence>
<dbReference type="GO" id="GO:0043024">
    <property type="term" value="F:ribosomal small subunit binding"/>
    <property type="evidence" value="ECO:0007669"/>
    <property type="project" value="TreeGrafter"/>
</dbReference>
<evidence type="ECO:0000256" key="3">
    <source>
        <dbReference type="SAM" id="Phobius"/>
    </source>
</evidence>
<gene>
    <name evidence="5" type="ordered locus">Isop_2990</name>
</gene>
<dbReference type="InterPro" id="IPR027417">
    <property type="entry name" value="P-loop_NTPase"/>
</dbReference>
<dbReference type="PANTHER" id="PTHR42698:SF1">
    <property type="entry name" value="GTPASE ERA, MITOCHONDRIAL"/>
    <property type="match status" value="1"/>
</dbReference>
<protein>
    <submittedName>
        <fullName evidence="5">GTP-binding protein HSR1-related protein</fullName>
    </submittedName>
</protein>
<dbReference type="HOGENOM" id="CLU_478077_0_0_0"/>
<dbReference type="GO" id="GO:0000028">
    <property type="term" value="P:ribosomal small subunit assembly"/>
    <property type="evidence" value="ECO:0007669"/>
    <property type="project" value="TreeGrafter"/>
</dbReference>
<name>E8R2Q8_ISOPI</name>
<dbReference type="PANTHER" id="PTHR42698">
    <property type="entry name" value="GTPASE ERA"/>
    <property type="match status" value="1"/>
</dbReference>
<keyword evidence="6" id="KW-1185">Reference proteome</keyword>
<dbReference type="GO" id="GO:0019843">
    <property type="term" value="F:rRNA binding"/>
    <property type="evidence" value="ECO:0007669"/>
    <property type="project" value="TreeGrafter"/>
</dbReference>
<dbReference type="RefSeq" id="WP_013565843.1">
    <property type="nucleotide sequence ID" value="NC_014962.1"/>
</dbReference>
<evidence type="ECO:0000256" key="1">
    <source>
        <dbReference type="SAM" id="Coils"/>
    </source>
</evidence>
<dbReference type="OrthoDB" id="238366at2"/>
<keyword evidence="1" id="KW-0175">Coiled coil</keyword>
<dbReference type="InterPro" id="IPR005662">
    <property type="entry name" value="GTPase_Era-like"/>
</dbReference>
<keyword evidence="3" id="KW-0812">Transmembrane</keyword>
<dbReference type="Gene3D" id="3.40.50.300">
    <property type="entry name" value="P-loop containing nucleotide triphosphate hydrolases"/>
    <property type="match status" value="1"/>
</dbReference>
<dbReference type="EMBL" id="CP002353">
    <property type="protein sequence ID" value="ADV63555.1"/>
    <property type="molecule type" value="Genomic_DNA"/>
</dbReference>
<reference key="1">
    <citation type="submission" date="2010-11" db="EMBL/GenBank/DDBJ databases">
        <title>The complete sequence of chromosome of Isophaera pallida ATCC 43644.</title>
        <authorList>
            <consortium name="US DOE Joint Genome Institute (JGI-PGF)"/>
            <person name="Lucas S."/>
            <person name="Copeland A."/>
            <person name="Lapidus A."/>
            <person name="Bruce D."/>
            <person name="Goodwin L."/>
            <person name="Pitluck S."/>
            <person name="Kyrpides N."/>
            <person name="Mavromatis K."/>
            <person name="Pagani I."/>
            <person name="Ivanova N."/>
            <person name="Saunders E."/>
            <person name="Brettin T."/>
            <person name="Detter J.C."/>
            <person name="Han C."/>
            <person name="Tapia R."/>
            <person name="Land M."/>
            <person name="Hauser L."/>
            <person name="Markowitz V."/>
            <person name="Cheng J.-F."/>
            <person name="Hugenholtz P."/>
            <person name="Woyke T."/>
            <person name="Wu D."/>
            <person name="Eisen J.A."/>
        </authorList>
    </citation>
    <scope>NUCLEOTIDE SEQUENCE</scope>
    <source>
        <strain>ATCC 43644</strain>
    </source>
</reference>
<dbReference type="STRING" id="575540.Isop_2990"/>
<organism evidence="5 6">
    <name type="scientific">Isosphaera pallida (strain ATCC 43644 / DSM 9630 / IS1B)</name>
    <dbReference type="NCBI Taxonomy" id="575540"/>
    <lineage>
        <taxon>Bacteria</taxon>
        <taxon>Pseudomonadati</taxon>
        <taxon>Planctomycetota</taxon>
        <taxon>Planctomycetia</taxon>
        <taxon>Isosphaerales</taxon>
        <taxon>Isosphaeraceae</taxon>
        <taxon>Isosphaera</taxon>
    </lineage>
</organism>
<feature type="compositionally biased region" description="Low complexity" evidence="2">
    <location>
        <begin position="638"/>
        <end position="661"/>
    </location>
</feature>
<dbReference type="Proteomes" id="UP000008631">
    <property type="component" value="Chromosome"/>
</dbReference>
<evidence type="ECO:0000313" key="5">
    <source>
        <dbReference type="EMBL" id="ADV63555.1"/>
    </source>
</evidence>
<dbReference type="GO" id="GO:0005829">
    <property type="term" value="C:cytosol"/>
    <property type="evidence" value="ECO:0007669"/>
    <property type="project" value="TreeGrafter"/>
</dbReference>
<feature type="region of interest" description="Disordered" evidence="2">
    <location>
        <begin position="596"/>
        <end position="681"/>
    </location>
</feature>
<feature type="domain" description="G" evidence="4">
    <location>
        <begin position="83"/>
        <end position="204"/>
    </location>
</feature>
<sequence>MNLTTPPTPHSTSPAPTIVRAPLDRDAEVAPRKRAIEAALARLRGTIEHPRCLRIDPESRRALVLALSRVEALSLESSRPCLTIALVGCTGAGKSTLINALARARIARPGTIRPTTSAIRVYHHRLVPHGGLAEEVVGLIPAQFVPHDRPELETKTLVDTPDLDSVSVEHRQTTKAVLKAAQLVVYVFSHEKYMEERVWSVLRQEIVFSHSIAVLNKADEVSATDLDLITHDLKRRFADLGLAEIPIFRVCARRHAPADPGDPPPLNVIPQVDEMEALRDFLEQRLDRAEALRLIREQRANVLKDLRQLINETIPAARVERLERLMAETPERVRQVSERLIGQVGPALDAAEEEFRPLAVLRLHERFWGPFRGWLAVADFLTIGLSGLVRQLLGRPARGRPEAIVQIFERQGQALVGDALRDEALRFQTRLREAELPLEHWRTLTGGTTAEMVLSELGDALTRRIDEPSDPTRWSTRVVIFLASLIGAMLPFALAVFVLWQLTRDFLAGNYGGWDLVVHLTLMVLVFFVVLQMVVSLFMAGPSRKLGRGLGRLAIHDALGLHINRWTHTYRDDLLADRRDLLEPLDELDRLNELDLEPMSPPALPPAELPPPPAVGATPTPPTLDSTNIPSPTAPVELAAISASTAPPTPTLTPTANPAPTGSRFSGFLSRRPETETGAGS</sequence>
<accession>E8R2Q8</accession>
<feature type="coiled-coil region" evidence="1">
    <location>
        <begin position="272"/>
        <end position="312"/>
    </location>
</feature>
<dbReference type="KEGG" id="ipa:Isop_2990"/>
<dbReference type="InterPro" id="IPR006073">
    <property type="entry name" value="GTP-bd"/>
</dbReference>
<dbReference type="eggNOG" id="COG0699">
    <property type="taxonomic scope" value="Bacteria"/>
</dbReference>